<dbReference type="EMBL" id="FPHG01000042">
    <property type="protein sequence ID" value="SFV60283.1"/>
    <property type="molecule type" value="Genomic_DNA"/>
</dbReference>
<name>A0A1W1C3F5_9ZZZZ</name>
<dbReference type="CDD" id="cd00267">
    <property type="entry name" value="ABC_ATPase"/>
    <property type="match status" value="1"/>
</dbReference>
<accession>A0A1W1C3F5</accession>
<dbReference type="InterPro" id="IPR041685">
    <property type="entry name" value="AAA_GajA/Old/RecF-like"/>
</dbReference>
<reference evidence="2" key="1">
    <citation type="submission" date="2016-10" db="EMBL/GenBank/DDBJ databases">
        <authorList>
            <person name="de Groot N.N."/>
        </authorList>
    </citation>
    <scope>NUCLEOTIDE SEQUENCE</scope>
</reference>
<feature type="domain" description="Endonuclease GajA/Old nuclease/RecF-like AAA" evidence="1">
    <location>
        <begin position="2"/>
        <end position="370"/>
    </location>
</feature>
<dbReference type="InterPro" id="IPR051396">
    <property type="entry name" value="Bact_Antivir_Def_Nuclease"/>
</dbReference>
<dbReference type="AlphaFoldDB" id="A0A1W1C3F5"/>
<organism evidence="2">
    <name type="scientific">hydrothermal vent metagenome</name>
    <dbReference type="NCBI Taxonomy" id="652676"/>
    <lineage>
        <taxon>unclassified sequences</taxon>
        <taxon>metagenomes</taxon>
        <taxon>ecological metagenomes</taxon>
    </lineage>
</organism>
<evidence type="ECO:0000259" key="1">
    <source>
        <dbReference type="Pfam" id="PF13175"/>
    </source>
</evidence>
<dbReference type="PANTHER" id="PTHR43581:SF2">
    <property type="entry name" value="EXCINUCLEASE ATPASE SUBUNIT"/>
    <property type="match status" value="1"/>
</dbReference>
<dbReference type="PANTHER" id="PTHR43581">
    <property type="entry name" value="ATP/GTP PHOSPHATASE"/>
    <property type="match status" value="1"/>
</dbReference>
<proteinExistence type="predicted"/>
<dbReference type="Pfam" id="PF13175">
    <property type="entry name" value="AAA_15"/>
    <property type="match status" value="1"/>
</dbReference>
<protein>
    <recommendedName>
        <fullName evidence="1">Endonuclease GajA/Old nuclease/RecF-like AAA domain-containing protein</fullName>
    </recommendedName>
</protein>
<dbReference type="SUPFAM" id="SSF52540">
    <property type="entry name" value="P-loop containing nucleoside triphosphate hydrolases"/>
    <property type="match status" value="1"/>
</dbReference>
<evidence type="ECO:0000313" key="2">
    <source>
        <dbReference type="EMBL" id="SFV60283.1"/>
    </source>
</evidence>
<dbReference type="Gene3D" id="3.40.50.300">
    <property type="entry name" value="P-loop containing nucleotide triphosphate hydrolases"/>
    <property type="match status" value="1"/>
</dbReference>
<gene>
    <name evidence="2" type="ORF">MNB_SV-9-813</name>
</gene>
<dbReference type="InterPro" id="IPR027417">
    <property type="entry name" value="P-loop_NTPase"/>
</dbReference>
<sequence>MTKINFENLGNICKGSVELNNLTIFTGDNNTGKTYATYGVYSLLDKDFRYHLKEINPIVDDLYKDGLYNLDLKDFFDTNYKKIKKEIEVSFSNSLSNVFSANEDEFKKSKITFDLDISVIKDKLLKLEHKSTLTIGKKDNIIFELNKESGNTILKLVLLETEAPKNIIAENLKNVLSHFIFDRLFSKSFLLPAERTGLNLFYQELSSERTAMFHHIGKAQINKMELIKDLIVSRYPQPIADYIDFLNNINVLKKSSSDFKDLSLVIQKEILKGKYKVEKDGIYFMPYKTYANKDNFNEKISLHLTSSTIKTFFSLVFYLEHLANEGETLIVDEPELNLHPENQRKIARILSMIANRGVKVIVSTHSDYFIREVNNLIMLKNDFKSKNSILEKYKEYNKNMFISGNEVSAYLFCNNRIEEMEIDEQEGIIAKTFDNVINDLNSVSDDIYYTKQTDLADDTASN</sequence>